<dbReference type="RefSeq" id="XP_001838546.2">
    <property type="nucleotide sequence ID" value="XM_001838494.2"/>
</dbReference>
<feature type="region of interest" description="Disordered" evidence="2">
    <location>
        <begin position="602"/>
        <end position="623"/>
    </location>
</feature>
<feature type="region of interest" description="Disordered" evidence="2">
    <location>
        <begin position="202"/>
        <end position="240"/>
    </location>
</feature>
<name>A8P3H1_COPC7</name>
<dbReference type="HOGENOM" id="CLU_426417_0_0_1"/>
<evidence type="ECO:0000256" key="2">
    <source>
        <dbReference type="SAM" id="MobiDB-lite"/>
    </source>
</evidence>
<dbReference type="InParanoid" id="A8P3H1"/>
<evidence type="ECO:0000313" key="3">
    <source>
        <dbReference type="EMBL" id="EAU83263.2"/>
    </source>
</evidence>
<evidence type="ECO:0000313" key="4">
    <source>
        <dbReference type="Proteomes" id="UP000001861"/>
    </source>
</evidence>
<dbReference type="OrthoDB" id="2962718at2759"/>
<evidence type="ECO:0000256" key="1">
    <source>
        <dbReference type="ARBA" id="ARBA00022664"/>
    </source>
</evidence>
<dbReference type="AlphaFoldDB" id="A8P3H1"/>
<dbReference type="GO" id="GO:0008270">
    <property type="term" value="F:zinc ion binding"/>
    <property type="evidence" value="ECO:0007669"/>
    <property type="project" value="InterPro"/>
</dbReference>
<comment type="caution">
    <text evidence="3">The sequence shown here is derived from an EMBL/GenBank/DDBJ whole genome shotgun (WGS) entry which is preliminary data.</text>
</comment>
<dbReference type="KEGG" id="cci:CC1G_12493"/>
<keyword evidence="1" id="KW-0507">mRNA processing</keyword>
<gene>
    <name evidence="3" type="ORF">CC1G_12493</name>
</gene>
<dbReference type="Proteomes" id="UP000001861">
    <property type="component" value="Unassembled WGS sequence"/>
</dbReference>
<organism evidence="3 4">
    <name type="scientific">Coprinopsis cinerea (strain Okayama-7 / 130 / ATCC MYA-4618 / FGSC 9003)</name>
    <name type="common">Inky cap fungus</name>
    <name type="synonym">Hormographiella aspergillata</name>
    <dbReference type="NCBI Taxonomy" id="240176"/>
    <lineage>
        <taxon>Eukaryota</taxon>
        <taxon>Fungi</taxon>
        <taxon>Dikarya</taxon>
        <taxon>Basidiomycota</taxon>
        <taxon>Agaricomycotina</taxon>
        <taxon>Agaricomycetes</taxon>
        <taxon>Agaricomycetidae</taxon>
        <taxon>Agaricales</taxon>
        <taxon>Agaricineae</taxon>
        <taxon>Psathyrellaceae</taxon>
        <taxon>Coprinopsis</taxon>
    </lineage>
</organism>
<evidence type="ECO:0008006" key="5">
    <source>
        <dbReference type="Google" id="ProtNLM"/>
    </source>
</evidence>
<dbReference type="EMBL" id="AACS02000004">
    <property type="protein sequence ID" value="EAU83263.2"/>
    <property type="molecule type" value="Genomic_DNA"/>
</dbReference>
<dbReference type="InterPro" id="IPR036875">
    <property type="entry name" value="Znf_CCHC_sf"/>
</dbReference>
<accession>A8P3H1</accession>
<dbReference type="SUPFAM" id="SSF57756">
    <property type="entry name" value="Retrovirus zinc finger-like domains"/>
    <property type="match status" value="1"/>
</dbReference>
<reference evidence="3 4" key="1">
    <citation type="journal article" date="2010" name="Proc. Natl. Acad. Sci. U.S.A.">
        <title>Insights into evolution of multicellular fungi from the assembled chromosomes of the mushroom Coprinopsis cinerea (Coprinus cinereus).</title>
        <authorList>
            <person name="Stajich J.E."/>
            <person name="Wilke S.K."/>
            <person name="Ahren D."/>
            <person name="Au C.H."/>
            <person name="Birren B.W."/>
            <person name="Borodovsky M."/>
            <person name="Burns C."/>
            <person name="Canback B."/>
            <person name="Casselton L.A."/>
            <person name="Cheng C.K."/>
            <person name="Deng J."/>
            <person name="Dietrich F.S."/>
            <person name="Fargo D.C."/>
            <person name="Farman M.L."/>
            <person name="Gathman A.C."/>
            <person name="Goldberg J."/>
            <person name="Guigo R."/>
            <person name="Hoegger P.J."/>
            <person name="Hooker J.B."/>
            <person name="Huggins A."/>
            <person name="James T.Y."/>
            <person name="Kamada T."/>
            <person name="Kilaru S."/>
            <person name="Kodira C."/>
            <person name="Kues U."/>
            <person name="Kupfer D."/>
            <person name="Kwan H.S."/>
            <person name="Lomsadze A."/>
            <person name="Li W."/>
            <person name="Lilly W.W."/>
            <person name="Ma L.J."/>
            <person name="Mackey A.J."/>
            <person name="Manning G."/>
            <person name="Martin F."/>
            <person name="Muraguchi H."/>
            <person name="Natvig D.O."/>
            <person name="Palmerini H."/>
            <person name="Ramesh M.A."/>
            <person name="Rehmeyer C.J."/>
            <person name="Roe B.A."/>
            <person name="Shenoy N."/>
            <person name="Stanke M."/>
            <person name="Ter-Hovhannisyan V."/>
            <person name="Tunlid A."/>
            <person name="Velagapudi R."/>
            <person name="Vision T.J."/>
            <person name="Zeng Q."/>
            <person name="Zolan M.E."/>
            <person name="Pukkila P.J."/>
        </authorList>
    </citation>
    <scope>NUCLEOTIDE SEQUENCE [LARGE SCALE GENOMIC DNA]</scope>
    <source>
        <strain evidence="4">Okayama-7 / 130 / ATCC MYA-4618 / FGSC 9003</strain>
    </source>
</reference>
<dbReference type="GO" id="GO:0003676">
    <property type="term" value="F:nucleic acid binding"/>
    <property type="evidence" value="ECO:0007669"/>
    <property type="project" value="InterPro"/>
</dbReference>
<sequence>MTAAGATRDLNPEIPTEDLANFFTSKKVPPFWKNTNLVLQDDLPESVWSYFDRLESMFEQLGVTEDRYKKRLVTEYVHPTRLKEQWKRLPAYKSGTYEQFKTVIMSFYPEIRSLTEGSVENLQRIMSMYRGILPREHQKLMNLIKGVQEEVSKIRDWEARNDTTILTEQQLVGEFLNCLDTSFRNAIQIKLTAMYEQSKQLERMKKRDKGKAPAAGTSAGAAGGEGDNPQEEDEADWLGGGDEMYDPITLTKVVPVLYKYNLNRVIYVAQLVSREQPENVMVSGGDPPFVPSANKGKNVPSGFANDLAAALKALGVVVPQQPAGMQTHSASQKGQSLPPGILPWTPLGSGMGDSKPAKVKSEADDNMLGAILGKMDSFAKDIKSEVGEIKKGQSAMMMEMEQRIEQKLDRKIQDQFNQFKQMSARAAVTGSDGDNTYKPPARRFATNSGPPGGFSATPSFARAPGQYGYSTGTWGSVNNLECWFCKQPGHSVRRCETRDDLMRRQIIAIEGGNYRVIPNNELVIPIADGQGEGTLKKIERSLEKSGHKNVLQAVQEVQYVQEGPVPPELHWQDEYGRPTNSRLAHEITQIKEMLVQGVVQPNRLPEPAPEEPPVTSPPAGVDARQWEQFQQFLAFQNQQGFP</sequence>
<feature type="compositionally biased region" description="Pro residues" evidence="2">
    <location>
        <begin position="604"/>
        <end position="616"/>
    </location>
</feature>
<protein>
    <recommendedName>
        <fullName evidence="5">CCHC-type domain-containing protein</fullName>
    </recommendedName>
</protein>
<proteinExistence type="predicted"/>
<keyword evidence="4" id="KW-1185">Reference proteome</keyword>
<dbReference type="GO" id="GO:0006397">
    <property type="term" value="P:mRNA processing"/>
    <property type="evidence" value="ECO:0007669"/>
    <property type="project" value="UniProtKB-KW"/>
</dbReference>
<feature type="region of interest" description="Disordered" evidence="2">
    <location>
        <begin position="424"/>
        <end position="459"/>
    </location>
</feature>
<dbReference type="VEuPathDB" id="FungiDB:CC1G_12493"/>
<dbReference type="GeneID" id="6015148"/>